<feature type="domain" description="EGF-like" evidence="6">
    <location>
        <begin position="56"/>
        <end position="93"/>
    </location>
</feature>
<evidence type="ECO:0000313" key="8">
    <source>
        <dbReference type="Proteomes" id="UP000663874"/>
    </source>
</evidence>
<comment type="caution">
    <text evidence="5">Lacks conserved residue(s) required for the propagation of feature annotation.</text>
</comment>
<protein>
    <recommendedName>
        <fullName evidence="6">EGF-like domain-containing protein</fullName>
    </recommendedName>
</protein>
<dbReference type="AlphaFoldDB" id="A0A818YR06"/>
<dbReference type="PROSITE" id="PS00022">
    <property type="entry name" value="EGF_1"/>
    <property type="match status" value="1"/>
</dbReference>
<evidence type="ECO:0000256" key="1">
    <source>
        <dbReference type="ARBA" id="ARBA00022536"/>
    </source>
</evidence>
<dbReference type="PROSITE" id="PS50026">
    <property type="entry name" value="EGF_3"/>
    <property type="match status" value="2"/>
</dbReference>
<dbReference type="InterPro" id="IPR000742">
    <property type="entry name" value="EGF"/>
</dbReference>
<name>A0A818YR06_9BILA</name>
<proteinExistence type="predicted"/>
<dbReference type="PANTHER" id="PTHR24049:SF22">
    <property type="entry name" value="DROSOPHILA CRUMBS HOMOLOG"/>
    <property type="match status" value="1"/>
</dbReference>
<dbReference type="GO" id="GO:0007157">
    <property type="term" value="P:heterophilic cell-cell adhesion via plasma membrane cell adhesion molecules"/>
    <property type="evidence" value="ECO:0007669"/>
    <property type="project" value="TreeGrafter"/>
</dbReference>
<evidence type="ECO:0000259" key="6">
    <source>
        <dbReference type="PROSITE" id="PS50026"/>
    </source>
</evidence>
<dbReference type="Proteomes" id="UP000663874">
    <property type="component" value="Unassembled WGS sequence"/>
</dbReference>
<evidence type="ECO:0000256" key="5">
    <source>
        <dbReference type="PROSITE-ProRule" id="PRU00076"/>
    </source>
</evidence>
<keyword evidence="4 5" id="KW-1015">Disulfide bond</keyword>
<keyword evidence="3" id="KW-0677">Repeat</keyword>
<feature type="domain" description="EGF-like" evidence="6">
    <location>
        <begin position="6"/>
        <end position="45"/>
    </location>
</feature>
<comment type="caution">
    <text evidence="7">The sequence shown here is derived from an EMBL/GenBank/DDBJ whole genome shotgun (WGS) entry which is preliminary data.</text>
</comment>
<dbReference type="SUPFAM" id="SSF57196">
    <property type="entry name" value="EGF/Laminin"/>
    <property type="match status" value="2"/>
</dbReference>
<dbReference type="GO" id="GO:0005886">
    <property type="term" value="C:plasma membrane"/>
    <property type="evidence" value="ECO:0007669"/>
    <property type="project" value="TreeGrafter"/>
</dbReference>
<dbReference type="GO" id="GO:0032991">
    <property type="term" value="C:protein-containing complex"/>
    <property type="evidence" value="ECO:0007669"/>
    <property type="project" value="TreeGrafter"/>
</dbReference>
<dbReference type="Pfam" id="PF00008">
    <property type="entry name" value="EGF"/>
    <property type="match status" value="2"/>
</dbReference>
<dbReference type="FunFam" id="2.10.25.10:FF:000095">
    <property type="entry name" value="Notch, isoform B"/>
    <property type="match status" value="1"/>
</dbReference>
<sequence>MPITDFVQICNPNPCANNATCTPINSKHYQCTCPSHLPVGARDCDKLMVKWILGDENIGCSSNPCKNGGICVAGYLTAFTCKCPYGASGTYCEI</sequence>
<organism evidence="7 8">
    <name type="scientific">Rotaria sordida</name>
    <dbReference type="NCBI Taxonomy" id="392033"/>
    <lineage>
        <taxon>Eukaryota</taxon>
        <taxon>Metazoa</taxon>
        <taxon>Spiralia</taxon>
        <taxon>Gnathifera</taxon>
        <taxon>Rotifera</taxon>
        <taxon>Eurotatoria</taxon>
        <taxon>Bdelloidea</taxon>
        <taxon>Philodinida</taxon>
        <taxon>Philodinidae</taxon>
        <taxon>Rotaria</taxon>
    </lineage>
</organism>
<dbReference type="GO" id="GO:0045197">
    <property type="term" value="P:establishment or maintenance of epithelial cell apical/basal polarity"/>
    <property type="evidence" value="ECO:0007669"/>
    <property type="project" value="TreeGrafter"/>
</dbReference>
<reference evidence="7" key="1">
    <citation type="submission" date="2021-02" db="EMBL/GenBank/DDBJ databases">
        <authorList>
            <person name="Nowell W R."/>
        </authorList>
    </citation>
    <scope>NUCLEOTIDE SEQUENCE</scope>
</reference>
<dbReference type="PANTHER" id="PTHR24049">
    <property type="entry name" value="CRUMBS FAMILY MEMBER"/>
    <property type="match status" value="1"/>
</dbReference>
<keyword evidence="1 5" id="KW-0245">EGF-like domain</keyword>
<evidence type="ECO:0000256" key="3">
    <source>
        <dbReference type="ARBA" id="ARBA00022737"/>
    </source>
</evidence>
<gene>
    <name evidence="7" type="ORF">FNK824_LOCUS12539</name>
</gene>
<dbReference type="InterPro" id="IPR051022">
    <property type="entry name" value="Notch_Cell-Fate_Det"/>
</dbReference>
<dbReference type="SMART" id="SM00181">
    <property type="entry name" value="EGF"/>
    <property type="match status" value="2"/>
</dbReference>
<evidence type="ECO:0000256" key="4">
    <source>
        <dbReference type="ARBA" id="ARBA00023157"/>
    </source>
</evidence>
<accession>A0A818YR06</accession>
<keyword evidence="2" id="KW-0732">Signal</keyword>
<evidence type="ECO:0000256" key="2">
    <source>
        <dbReference type="ARBA" id="ARBA00022729"/>
    </source>
</evidence>
<feature type="disulfide bond" evidence="5">
    <location>
        <begin position="83"/>
        <end position="92"/>
    </location>
</feature>
<dbReference type="Gene3D" id="2.10.25.10">
    <property type="entry name" value="Laminin"/>
    <property type="match status" value="2"/>
</dbReference>
<evidence type="ECO:0000313" key="7">
    <source>
        <dbReference type="EMBL" id="CAF3756304.1"/>
    </source>
</evidence>
<dbReference type="EMBL" id="CAJOBE010001579">
    <property type="protein sequence ID" value="CAF3756304.1"/>
    <property type="molecule type" value="Genomic_DNA"/>
</dbReference>